<dbReference type="GO" id="GO:0046917">
    <property type="term" value="F:triphosphoribosyl-dephospho-CoA synthase activity"/>
    <property type="evidence" value="ECO:0007669"/>
    <property type="project" value="InterPro"/>
</dbReference>
<dbReference type="PANTHER" id="PTHR42280">
    <property type="entry name" value="CITG FAMILY PROTEIN"/>
    <property type="match status" value="1"/>
</dbReference>
<organism evidence="2 3">
    <name type="scientific">Methylobacterium variabile</name>
    <dbReference type="NCBI Taxonomy" id="298794"/>
    <lineage>
        <taxon>Bacteria</taxon>
        <taxon>Pseudomonadati</taxon>
        <taxon>Pseudomonadota</taxon>
        <taxon>Alphaproteobacteria</taxon>
        <taxon>Hyphomicrobiales</taxon>
        <taxon>Methylobacteriaceae</taxon>
        <taxon>Methylobacterium</taxon>
    </lineage>
</organism>
<dbReference type="InterPro" id="IPR002736">
    <property type="entry name" value="CitG"/>
</dbReference>
<dbReference type="GO" id="GO:0005524">
    <property type="term" value="F:ATP binding"/>
    <property type="evidence" value="ECO:0007669"/>
    <property type="project" value="InterPro"/>
</dbReference>
<sequence>MPPPEAPVPPPEAPVSPGEPALGPEAIAAAYLAACRAELAAIKPGNVHVHAAGHRMTVADFEASAVLSAPHIAAAGARVGARAEGAVAATRVGIGQNTNLGIVLLCAPLAAAAERPGPLRPALAAVLAGLDTTDAAGIYAAIRLASPGGLGRAARHDVTAEGPPPPLLAAMAEAAERDRIARAYVTGFADLFETGLSALAAARARGLTEPWTTTAVHLAFLAGFPDSHIVRKFGAAAAEAVRAEAEAALGGLALGEGARAVLLAHDAALKAAGLNPGTSADLTVATLFLDAIGGLKAGAGPDPAQPANKS</sequence>
<proteinExistence type="predicted"/>
<dbReference type="Proteomes" id="UP000035955">
    <property type="component" value="Unassembled WGS sequence"/>
</dbReference>
<accession>A0A0J6SUN9</accession>
<dbReference type="Pfam" id="PF01874">
    <property type="entry name" value="CitG"/>
    <property type="match status" value="1"/>
</dbReference>
<dbReference type="PATRIC" id="fig|298794.3.peg.7417"/>
<evidence type="ECO:0000256" key="1">
    <source>
        <dbReference type="SAM" id="MobiDB-lite"/>
    </source>
</evidence>
<dbReference type="PANTHER" id="PTHR42280:SF1">
    <property type="entry name" value="CITG FAMILY PROTEIN"/>
    <property type="match status" value="1"/>
</dbReference>
<gene>
    <name evidence="2" type="ORF">VQ02_13305</name>
</gene>
<name>A0A0J6SUN9_9HYPH</name>
<dbReference type="EMBL" id="LABY01000084">
    <property type="protein sequence ID" value="KMO37444.1"/>
    <property type="molecule type" value="Genomic_DNA"/>
</dbReference>
<protein>
    <submittedName>
        <fullName evidence="2">Triphosphoribosyl-dephospho-CoA synthase</fullName>
    </submittedName>
</protein>
<dbReference type="RefSeq" id="WP_048444719.1">
    <property type="nucleotide sequence ID" value="NZ_LABY01000084.1"/>
</dbReference>
<feature type="compositionally biased region" description="Pro residues" evidence="1">
    <location>
        <begin position="1"/>
        <end position="14"/>
    </location>
</feature>
<evidence type="ECO:0000313" key="3">
    <source>
        <dbReference type="Proteomes" id="UP000035955"/>
    </source>
</evidence>
<keyword evidence="3" id="KW-1185">Reference proteome</keyword>
<dbReference type="OrthoDB" id="8525901at2"/>
<feature type="region of interest" description="Disordered" evidence="1">
    <location>
        <begin position="1"/>
        <end position="20"/>
    </location>
</feature>
<dbReference type="AlphaFoldDB" id="A0A0J6SUN9"/>
<comment type="caution">
    <text evidence="2">The sequence shown here is derived from an EMBL/GenBank/DDBJ whole genome shotgun (WGS) entry which is preliminary data.</text>
</comment>
<evidence type="ECO:0000313" key="2">
    <source>
        <dbReference type="EMBL" id="KMO37444.1"/>
    </source>
</evidence>
<reference evidence="2 3" key="1">
    <citation type="submission" date="2015-03" db="EMBL/GenBank/DDBJ databases">
        <title>Genome sequencing of Methylobacterium variabile DSM 16961.</title>
        <authorList>
            <person name="Chaudhry V."/>
            <person name="Patil P.B."/>
        </authorList>
    </citation>
    <scope>NUCLEOTIDE SEQUENCE [LARGE SCALE GENOMIC DNA]</scope>
    <source>
        <strain evidence="2 3">DSM 16961</strain>
    </source>
</reference>
<dbReference type="Gene3D" id="1.10.4200.10">
    <property type="entry name" value="Triphosphoribosyl-dephospho-CoA protein"/>
    <property type="match status" value="1"/>
</dbReference>